<reference evidence="1 2" key="1">
    <citation type="submission" date="2018-06" db="EMBL/GenBank/DDBJ databases">
        <authorList>
            <consortium name="Pathogen Informatics"/>
            <person name="Doyle S."/>
        </authorList>
    </citation>
    <scope>NUCLEOTIDE SEQUENCE [LARGE SCALE GENOMIC DNA]</scope>
    <source>
        <strain evidence="1 2">NCTC13645</strain>
    </source>
</reference>
<dbReference type="AlphaFoldDB" id="A0A380P4X8"/>
<protein>
    <submittedName>
        <fullName evidence="1">Uncharacterized protein</fullName>
    </submittedName>
</protein>
<proteinExistence type="predicted"/>
<name>A0A380P4X8_WEIVI</name>
<accession>A0A380P4X8</accession>
<dbReference type="Proteomes" id="UP000254621">
    <property type="component" value="Unassembled WGS sequence"/>
</dbReference>
<evidence type="ECO:0000313" key="2">
    <source>
        <dbReference type="Proteomes" id="UP000254621"/>
    </source>
</evidence>
<gene>
    <name evidence="1" type="ORF">NCTC13645_01830</name>
</gene>
<organism evidence="1 2">
    <name type="scientific">Weissella viridescens</name>
    <name type="common">Lactobacillus viridescens</name>
    <dbReference type="NCBI Taxonomy" id="1629"/>
    <lineage>
        <taxon>Bacteria</taxon>
        <taxon>Bacillati</taxon>
        <taxon>Bacillota</taxon>
        <taxon>Bacilli</taxon>
        <taxon>Lactobacillales</taxon>
        <taxon>Lactobacillaceae</taxon>
        <taxon>Weissella</taxon>
    </lineage>
</organism>
<evidence type="ECO:0000313" key="1">
    <source>
        <dbReference type="EMBL" id="SUP59572.1"/>
    </source>
</evidence>
<sequence length="63" mass="6812">MITRGGTADTFYPNETANQAQLDSVSFVTGASKITVMPLADAIEDAKAQIDKLPNLQIQEKMI</sequence>
<dbReference type="EMBL" id="UHIV01000004">
    <property type="protein sequence ID" value="SUP59572.1"/>
    <property type="molecule type" value="Genomic_DNA"/>
</dbReference>